<accession>A0ABV8KQY4</accession>
<keyword evidence="2" id="KW-1185">Reference proteome</keyword>
<sequence>MTIYLVRLADVLGTDLLAAAADKLADSAVRYPVERSRGSAAKAPRDRPRVP</sequence>
<comment type="caution">
    <text evidence="1">The sequence shown here is derived from an EMBL/GenBank/DDBJ whole genome shotgun (WGS) entry which is preliminary data.</text>
</comment>
<gene>
    <name evidence="1" type="ORF">ACFOX0_21350</name>
</gene>
<protein>
    <submittedName>
        <fullName evidence="1">Uncharacterized protein</fullName>
    </submittedName>
</protein>
<organism evidence="1 2">
    <name type="scientific">Micromonospora zhanjiangensis</name>
    <dbReference type="NCBI Taxonomy" id="1522057"/>
    <lineage>
        <taxon>Bacteria</taxon>
        <taxon>Bacillati</taxon>
        <taxon>Actinomycetota</taxon>
        <taxon>Actinomycetes</taxon>
        <taxon>Micromonosporales</taxon>
        <taxon>Micromonosporaceae</taxon>
        <taxon>Micromonospora</taxon>
    </lineage>
</organism>
<dbReference type="SUPFAM" id="SSF101386">
    <property type="entry name" value="all-alpha NTP pyrophosphatases"/>
    <property type="match status" value="1"/>
</dbReference>
<dbReference type="RefSeq" id="WP_377548779.1">
    <property type="nucleotide sequence ID" value="NZ_JBHSBN010000016.1"/>
</dbReference>
<evidence type="ECO:0000313" key="1">
    <source>
        <dbReference type="EMBL" id="MFC4108468.1"/>
    </source>
</evidence>
<name>A0ABV8KQY4_9ACTN</name>
<dbReference type="Gene3D" id="1.10.287.1080">
    <property type="entry name" value="MazG-like"/>
    <property type="match status" value="1"/>
</dbReference>
<dbReference type="Proteomes" id="UP001595868">
    <property type="component" value="Unassembled WGS sequence"/>
</dbReference>
<reference evidence="2" key="1">
    <citation type="journal article" date="2019" name="Int. J. Syst. Evol. Microbiol.">
        <title>The Global Catalogue of Microorganisms (GCM) 10K type strain sequencing project: providing services to taxonomists for standard genome sequencing and annotation.</title>
        <authorList>
            <consortium name="The Broad Institute Genomics Platform"/>
            <consortium name="The Broad Institute Genome Sequencing Center for Infectious Disease"/>
            <person name="Wu L."/>
            <person name="Ma J."/>
        </authorList>
    </citation>
    <scope>NUCLEOTIDE SEQUENCE [LARGE SCALE GENOMIC DNA]</scope>
    <source>
        <strain evidence="2">2902at01</strain>
    </source>
</reference>
<evidence type="ECO:0000313" key="2">
    <source>
        <dbReference type="Proteomes" id="UP001595868"/>
    </source>
</evidence>
<proteinExistence type="predicted"/>
<dbReference type="EMBL" id="JBHSBN010000016">
    <property type="protein sequence ID" value="MFC4108468.1"/>
    <property type="molecule type" value="Genomic_DNA"/>
</dbReference>